<comment type="catalytic activity">
    <reaction evidence="6">
        <text>(6S)-NADPHX + ADP = AMP + phosphate + NADPH + H(+)</text>
        <dbReference type="Rhea" id="RHEA:32235"/>
        <dbReference type="ChEBI" id="CHEBI:15378"/>
        <dbReference type="ChEBI" id="CHEBI:43474"/>
        <dbReference type="ChEBI" id="CHEBI:57783"/>
        <dbReference type="ChEBI" id="CHEBI:64076"/>
        <dbReference type="ChEBI" id="CHEBI:456215"/>
        <dbReference type="ChEBI" id="CHEBI:456216"/>
        <dbReference type="EC" id="4.2.1.136"/>
    </reaction>
</comment>
<dbReference type="EC" id="4.2.1.136" evidence="6"/>
<keyword evidence="5 6" id="KW-0456">Lyase</keyword>
<feature type="binding site" evidence="6">
    <location>
        <begin position="200"/>
        <end position="204"/>
    </location>
    <ligand>
        <name>AMP</name>
        <dbReference type="ChEBI" id="CHEBI:456215"/>
    </ligand>
</feature>
<evidence type="ECO:0000256" key="1">
    <source>
        <dbReference type="ARBA" id="ARBA00022741"/>
    </source>
</evidence>
<name>A0A099GBU8_9RHOB</name>
<evidence type="ECO:0000256" key="2">
    <source>
        <dbReference type="ARBA" id="ARBA00022840"/>
    </source>
</evidence>
<dbReference type="PANTHER" id="PTHR12592">
    <property type="entry name" value="ATP-DEPENDENT (S)-NAD(P)H-HYDRATE DEHYDRATASE FAMILY MEMBER"/>
    <property type="match status" value="1"/>
</dbReference>
<feature type="binding site" evidence="6">
    <location>
        <position position="229"/>
    </location>
    <ligand>
        <name>AMP</name>
        <dbReference type="ChEBI" id="CHEBI:456215"/>
    </ligand>
</feature>
<gene>
    <name evidence="6" type="primary">nnrD</name>
    <name evidence="8" type="ORF">IX56_14300</name>
</gene>
<dbReference type="GO" id="GO:0005524">
    <property type="term" value="F:ATP binding"/>
    <property type="evidence" value="ECO:0007669"/>
    <property type="project" value="UniProtKB-KW"/>
</dbReference>
<keyword evidence="1 6" id="KW-0547">Nucleotide-binding</keyword>
<reference evidence="8 9" key="1">
    <citation type="submission" date="2014-09" db="EMBL/GenBank/DDBJ databases">
        <authorList>
            <person name="McGinnis J.M."/>
            <person name="Wolfgang W.J."/>
        </authorList>
    </citation>
    <scope>NUCLEOTIDE SEQUENCE [LARGE SCALE GENOMIC DNA]</scope>
    <source>
        <strain evidence="8 9">5503</strain>
    </source>
</reference>
<feature type="binding site" evidence="6">
    <location>
        <position position="163"/>
    </location>
    <ligand>
        <name>(6S)-NADPHX</name>
        <dbReference type="ChEBI" id="CHEBI:64076"/>
    </ligand>
</feature>
<comment type="function">
    <text evidence="6">Catalyzes the dehydration of the S-form of NAD(P)HX at the expense of ADP, which is converted to AMP. Together with NAD(P)HX epimerase, which catalyzes the epimerization of the S- and R-forms, the enzyme allows the repair of both epimers of NAD(P)HX, a damaged form of NAD(P)H that is a result of enzymatic or heat-dependent hydration.</text>
</comment>
<dbReference type="Pfam" id="PF01256">
    <property type="entry name" value="Carb_kinase"/>
    <property type="match status" value="1"/>
</dbReference>
<dbReference type="EMBL" id="JRKQ01000097">
    <property type="protein sequence ID" value="KGJ20325.1"/>
    <property type="molecule type" value="Genomic_DNA"/>
</dbReference>
<dbReference type="InterPro" id="IPR000631">
    <property type="entry name" value="CARKD"/>
</dbReference>
<dbReference type="InterPro" id="IPR017953">
    <property type="entry name" value="Carbohydrate_kinase_pred_CS"/>
</dbReference>
<dbReference type="AlphaFoldDB" id="A0A099GBU8"/>
<comment type="catalytic activity">
    <reaction evidence="6">
        <text>(6S)-NADHX + ADP = AMP + phosphate + NADH + H(+)</text>
        <dbReference type="Rhea" id="RHEA:32223"/>
        <dbReference type="ChEBI" id="CHEBI:15378"/>
        <dbReference type="ChEBI" id="CHEBI:43474"/>
        <dbReference type="ChEBI" id="CHEBI:57945"/>
        <dbReference type="ChEBI" id="CHEBI:64074"/>
        <dbReference type="ChEBI" id="CHEBI:456215"/>
        <dbReference type="ChEBI" id="CHEBI:456216"/>
        <dbReference type="EC" id="4.2.1.136"/>
    </reaction>
</comment>
<keyword evidence="2 6" id="KW-0067">ATP-binding</keyword>
<dbReference type="GO" id="GO:0052856">
    <property type="term" value="F:NAD(P)HX epimerase activity"/>
    <property type="evidence" value="ECO:0007669"/>
    <property type="project" value="TreeGrafter"/>
</dbReference>
<protein>
    <recommendedName>
        <fullName evidence="6">ADP-dependent (S)-NAD(P)H-hydrate dehydratase</fullName>
        <ecNumber evidence="6">4.2.1.136</ecNumber>
    </recommendedName>
    <alternativeName>
        <fullName evidence="6">ADP-dependent NAD(P)HX dehydratase</fullName>
    </alternativeName>
</protein>
<comment type="similarity">
    <text evidence="6">Belongs to the NnrD/CARKD family.</text>
</comment>
<dbReference type="SUPFAM" id="SSF53613">
    <property type="entry name" value="Ribokinase-like"/>
    <property type="match status" value="1"/>
</dbReference>
<comment type="caution">
    <text evidence="6">Lacks conserved residue(s) required for the propagation of feature annotation.</text>
</comment>
<reference evidence="8 9" key="2">
    <citation type="submission" date="2014-10" db="EMBL/GenBank/DDBJ databases">
        <title>Paracoccus sanguinis sp. nov., isolated from clinical specimens of New York State patients.</title>
        <authorList>
            <person name="Mingle L.A."/>
            <person name="Cole J.A."/>
            <person name="Lapierre P."/>
            <person name="Musser K.A."/>
        </authorList>
    </citation>
    <scope>NUCLEOTIDE SEQUENCE [LARGE SCALE GENOMIC DNA]</scope>
    <source>
        <strain evidence="8 9">5503</strain>
    </source>
</reference>
<feature type="binding site" evidence="6">
    <location>
        <position position="230"/>
    </location>
    <ligand>
        <name>(6S)-NADPHX</name>
        <dbReference type="ChEBI" id="CHEBI:64076"/>
    </ligand>
</feature>
<dbReference type="Gene3D" id="3.40.1190.20">
    <property type="match status" value="1"/>
</dbReference>
<dbReference type="PANTHER" id="PTHR12592:SF0">
    <property type="entry name" value="ATP-DEPENDENT (S)-NAD(P)H-HYDRATE DEHYDRATASE"/>
    <property type="match status" value="1"/>
</dbReference>
<evidence type="ECO:0000256" key="5">
    <source>
        <dbReference type="ARBA" id="ARBA00023239"/>
    </source>
</evidence>
<comment type="subunit">
    <text evidence="6">Homotetramer.</text>
</comment>
<evidence type="ECO:0000256" key="4">
    <source>
        <dbReference type="ARBA" id="ARBA00023027"/>
    </source>
</evidence>
<dbReference type="GO" id="GO:0110051">
    <property type="term" value="P:metabolite repair"/>
    <property type="evidence" value="ECO:0007669"/>
    <property type="project" value="TreeGrafter"/>
</dbReference>
<dbReference type="PROSITE" id="PS01050">
    <property type="entry name" value="YJEF_C_2"/>
    <property type="match status" value="1"/>
</dbReference>
<proteinExistence type="inferred from homology"/>
<organism evidence="8 9">
    <name type="scientific">Paracoccus sanguinis</name>
    <dbReference type="NCBI Taxonomy" id="1545044"/>
    <lineage>
        <taxon>Bacteria</taxon>
        <taxon>Pseudomonadati</taxon>
        <taxon>Pseudomonadota</taxon>
        <taxon>Alphaproteobacteria</taxon>
        <taxon>Rhodobacterales</taxon>
        <taxon>Paracoccaceae</taxon>
        <taxon>Paracoccus</taxon>
    </lineage>
</organism>
<dbReference type="PROSITE" id="PS51383">
    <property type="entry name" value="YJEF_C_3"/>
    <property type="match status" value="1"/>
</dbReference>
<dbReference type="HAMAP" id="MF_01965">
    <property type="entry name" value="NADHX_dehydratase"/>
    <property type="match status" value="1"/>
</dbReference>
<accession>A0A099GBU8</accession>
<dbReference type="InterPro" id="IPR029056">
    <property type="entry name" value="Ribokinase-like"/>
</dbReference>
<comment type="caution">
    <text evidence="8">The sequence shown here is derived from an EMBL/GenBank/DDBJ whole genome shotgun (WGS) entry which is preliminary data.</text>
</comment>
<comment type="cofactor">
    <cofactor evidence="6">
        <name>Mg(2+)</name>
        <dbReference type="ChEBI" id="CHEBI:18420"/>
    </cofactor>
</comment>
<evidence type="ECO:0000259" key="7">
    <source>
        <dbReference type="PROSITE" id="PS51383"/>
    </source>
</evidence>
<dbReference type="GO" id="GO:0052855">
    <property type="term" value="F:ADP-dependent NAD(P)H-hydrate dehydratase activity"/>
    <property type="evidence" value="ECO:0007669"/>
    <property type="project" value="UniProtKB-UniRule"/>
</dbReference>
<evidence type="ECO:0000256" key="3">
    <source>
        <dbReference type="ARBA" id="ARBA00022857"/>
    </source>
</evidence>
<sequence length="289" mass="29049">MTAAVLDSAWLRRHPLPVHPEGTDKNSRGRVMLVGGSLTVPGGLVLTATAAFRAGAGKVQIALPEPLAIPTGMAMPESGMFPLPLSEAGEIAGLGDLAERAVACGCLAIGPAMGGTEAAEAVLDGLLPKAEGPVILDAAAVAAARDRHDMVAALPGGAILTPHAGEMAQLTGLDCDEIEARREAVAVEYAGRLDAVLLVKGSTTLIASPGGELAIYGGGGVGLATGGSGDVLTGIIAGLTARGLPAWEAACWGVWLHGEAGRRLAERMGPMGFLARELPGEIPALMRGV</sequence>
<dbReference type="NCBIfam" id="TIGR00196">
    <property type="entry name" value="yjeF_cterm"/>
    <property type="match status" value="1"/>
</dbReference>
<dbReference type="Proteomes" id="UP000029858">
    <property type="component" value="Unassembled WGS sequence"/>
</dbReference>
<evidence type="ECO:0000313" key="9">
    <source>
        <dbReference type="Proteomes" id="UP000029858"/>
    </source>
</evidence>
<dbReference type="RefSeq" id="WP_036711562.1">
    <property type="nucleotide sequence ID" value="NZ_JRKQ01000097.1"/>
</dbReference>
<keyword evidence="3 6" id="KW-0521">NADP</keyword>
<dbReference type="CDD" id="cd01171">
    <property type="entry name" value="YXKO-related"/>
    <property type="match status" value="1"/>
</dbReference>
<keyword evidence="4 6" id="KW-0520">NAD</keyword>
<feature type="domain" description="YjeF C-terminal" evidence="7">
    <location>
        <begin position="8"/>
        <end position="289"/>
    </location>
</feature>
<evidence type="ECO:0000256" key="6">
    <source>
        <dbReference type="HAMAP-Rule" id="MF_01965"/>
    </source>
</evidence>
<dbReference type="GO" id="GO:0046496">
    <property type="term" value="P:nicotinamide nucleotide metabolic process"/>
    <property type="evidence" value="ECO:0007669"/>
    <property type="project" value="UniProtKB-UniRule"/>
</dbReference>
<evidence type="ECO:0000313" key="8">
    <source>
        <dbReference type="EMBL" id="KGJ20325.1"/>
    </source>
</evidence>